<dbReference type="Proteomes" id="UP001062846">
    <property type="component" value="Chromosome 4"/>
</dbReference>
<gene>
    <name evidence="1" type="ORF">RHMOL_Rhmol04G0238400</name>
</gene>
<reference evidence="1" key="1">
    <citation type="submission" date="2022-02" db="EMBL/GenBank/DDBJ databases">
        <title>Plant Genome Project.</title>
        <authorList>
            <person name="Zhang R.-G."/>
        </authorList>
    </citation>
    <scope>NUCLEOTIDE SEQUENCE</scope>
    <source>
        <strain evidence="1">AT1</strain>
    </source>
</reference>
<sequence length="115" mass="12776">MKATVPRQDAKGSHIVYFYDSLIRKLGLSGKSETISRSEGDELDLVGCLCLVSHNRNSPPFFKVGIELVPRDYDMYYPEPFQKVDIVSLVPVHKQAACSSADGRQLLESSKTALD</sequence>
<accession>A0ACC0P4W0</accession>
<comment type="caution">
    <text evidence="1">The sequence shown here is derived from an EMBL/GenBank/DDBJ whole genome shotgun (WGS) entry which is preliminary data.</text>
</comment>
<evidence type="ECO:0000313" key="2">
    <source>
        <dbReference type="Proteomes" id="UP001062846"/>
    </source>
</evidence>
<protein>
    <submittedName>
        <fullName evidence="1">Uncharacterized protein</fullName>
    </submittedName>
</protein>
<proteinExistence type="predicted"/>
<keyword evidence="2" id="KW-1185">Reference proteome</keyword>
<name>A0ACC0P4W0_RHOML</name>
<organism evidence="1 2">
    <name type="scientific">Rhododendron molle</name>
    <name type="common">Chinese azalea</name>
    <name type="synonym">Azalea mollis</name>
    <dbReference type="NCBI Taxonomy" id="49168"/>
    <lineage>
        <taxon>Eukaryota</taxon>
        <taxon>Viridiplantae</taxon>
        <taxon>Streptophyta</taxon>
        <taxon>Embryophyta</taxon>
        <taxon>Tracheophyta</taxon>
        <taxon>Spermatophyta</taxon>
        <taxon>Magnoliopsida</taxon>
        <taxon>eudicotyledons</taxon>
        <taxon>Gunneridae</taxon>
        <taxon>Pentapetalae</taxon>
        <taxon>asterids</taxon>
        <taxon>Ericales</taxon>
        <taxon>Ericaceae</taxon>
        <taxon>Ericoideae</taxon>
        <taxon>Rhodoreae</taxon>
        <taxon>Rhododendron</taxon>
    </lineage>
</organism>
<evidence type="ECO:0000313" key="1">
    <source>
        <dbReference type="EMBL" id="KAI8560211.1"/>
    </source>
</evidence>
<dbReference type="EMBL" id="CM046391">
    <property type="protein sequence ID" value="KAI8560211.1"/>
    <property type="molecule type" value="Genomic_DNA"/>
</dbReference>